<gene>
    <name evidence="1" type="ORF">CHH72_02940</name>
</gene>
<proteinExistence type="predicted"/>
<sequence length="124" mass="14231">MGTLKSLTEELLALTEEAERYYIEVVKQDSTYEVDFHHQVKPFADKVQPLAAEWLPIAKAFLVKTNPRDLHVSQLEQTVENLDVVAIKSFYPSSGMKRQRETFKSVRYVLSGLLAEMERVASEQ</sequence>
<dbReference type="Proteomes" id="UP000216207">
    <property type="component" value="Unassembled WGS sequence"/>
</dbReference>
<evidence type="ECO:0008006" key="3">
    <source>
        <dbReference type="Google" id="ProtNLM"/>
    </source>
</evidence>
<dbReference type="InterPro" id="IPR014913">
    <property type="entry name" value="YppE-like"/>
</dbReference>
<comment type="caution">
    <text evidence="1">The sequence shown here is derived from an EMBL/GenBank/DDBJ whole genome shotgun (WGS) entry which is preliminary data.</text>
</comment>
<organism evidence="1 2">
    <name type="scientific">Shouchella clausii</name>
    <name type="common">Alkalihalobacillus clausii</name>
    <dbReference type="NCBI Taxonomy" id="79880"/>
    <lineage>
        <taxon>Bacteria</taxon>
        <taxon>Bacillati</taxon>
        <taxon>Bacillota</taxon>
        <taxon>Bacilli</taxon>
        <taxon>Bacillales</taxon>
        <taxon>Bacillaceae</taxon>
        <taxon>Shouchella</taxon>
    </lineage>
</organism>
<accession>A0A268P540</accession>
<reference evidence="1 2" key="1">
    <citation type="submission" date="2017-07" db="EMBL/GenBank/DDBJ databases">
        <title>Isolation and whole genome analysis of endospore-forming bacteria from heroin.</title>
        <authorList>
            <person name="Kalinowski J."/>
            <person name="Ahrens B."/>
            <person name="Al-Dilaimi A."/>
            <person name="Winkler A."/>
            <person name="Wibberg D."/>
            <person name="Schleenbecker U."/>
            <person name="Ruckert C."/>
            <person name="Wolfel R."/>
            <person name="Grass G."/>
        </authorList>
    </citation>
    <scope>NUCLEOTIDE SEQUENCE [LARGE SCALE GENOMIC DNA]</scope>
    <source>
        <strain evidence="1 2">7539</strain>
    </source>
</reference>
<evidence type="ECO:0000313" key="2">
    <source>
        <dbReference type="Proteomes" id="UP000216207"/>
    </source>
</evidence>
<dbReference type="Pfam" id="PF08807">
    <property type="entry name" value="DUF1798"/>
    <property type="match status" value="1"/>
</dbReference>
<dbReference type="SUPFAM" id="SSF140415">
    <property type="entry name" value="YppE-like"/>
    <property type="match status" value="1"/>
</dbReference>
<dbReference type="EMBL" id="NPCC01000004">
    <property type="protein sequence ID" value="PAE90852.1"/>
    <property type="molecule type" value="Genomic_DNA"/>
</dbReference>
<dbReference type="RefSeq" id="WP_095326118.1">
    <property type="nucleotide sequence ID" value="NZ_NPCC01000004.1"/>
</dbReference>
<dbReference type="InterPro" id="IPR023351">
    <property type="entry name" value="YppE-like_sf"/>
</dbReference>
<dbReference type="Gene3D" id="1.20.120.440">
    <property type="entry name" value="YppE-like"/>
    <property type="match status" value="1"/>
</dbReference>
<dbReference type="AlphaFoldDB" id="A0A268P540"/>
<name>A0A268P540_SHOCL</name>
<protein>
    <recommendedName>
        <fullName evidence="3">DUF1798 domain-containing protein</fullName>
    </recommendedName>
</protein>
<evidence type="ECO:0000313" key="1">
    <source>
        <dbReference type="EMBL" id="PAE90852.1"/>
    </source>
</evidence>